<dbReference type="PROSITE" id="PS50005">
    <property type="entry name" value="TPR"/>
    <property type="match status" value="2"/>
</dbReference>
<dbReference type="InterPro" id="IPR052346">
    <property type="entry name" value="O-mannosyl-transferase_TMTC"/>
</dbReference>
<dbReference type="Gene3D" id="3.40.50.2000">
    <property type="entry name" value="Glycogen Phosphorylase B"/>
    <property type="match status" value="1"/>
</dbReference>
<gene>
    <name evidence="4" type="ORF">FZ942_01695</name>
</gene>
<protein>
    <submittedName>
        <fullName evidence="4">Tetratricopeptide repeat protein</fullName>
    </submittedName>
</protein>
<name>A0A5A9GVP0_AZOLI</name>
<dbReference type="SUPFAM" id="SSF53756">
    <property type="entry name" value="UDP-Glycosyltransferase/glycogen phosphorylase"/>
    <property type="match status" value="1"/>
</dbReference>
<dbReference type="InterPro" id="IPR011990">
    <property type="entry name" value="TPR-like_helical_dom_sf"/>
</dbReference>
<organism evidence="4 5">
    <name type="scientific">Azospirillum lipoferum</name>
    <dbReference type="NCBI Taxonomy" id="193"/>
    <lineage>
        <taxon>Bacteria</taxon>
        <taxon>Pseudomonadati</taxon>
        <taxon>Pseudomonadota</taxon>
        <taxon>Alphaproteobacteria</taxon>
        <taxon>Rhodospirillales</taxon>
        <taxon>Azospirillaceae</taxon>
        <taxon>Azospirillum</taxon>
    </lineage>
</organism>
<dbReference type="EMBL" id="VTTN01000001">
    <property type="protein sequence ID" value="KAA0597832.1"/>
    <property type="molecule type" value="Genomic_DNA"/>
</dbReference>
<dbReference type="AlphaFoldDB" id="A0A5A9GVP0"/>
<evidence type="ECO:0000256" key="1">
    <source>
        <dbReference type="ARBA" id="ARBA00022737"/>
    </source>
</evidence>
<proteinExistence type="predicted"/>
<evidence type="ECO:0000313" key="5">
    <source>
        <dbReference type="Proteomes" id="UP000324927"/>
    </source>
</evidence>
<feature type="repeat" description="TPR" evidence="3">
    <location>
        <begin position="212"/>
        <end position="245"/>
    </location>
</feature>
<sequence>MMLLYRASDQIAGLLVGDPATPFTSRSRSRTVETGCPADGACRMAERCFPWKLESLAATLFAPGEEPSDDACTAEISPCGLFPPRMCPPAGPRRLTMEGMSNSQANQAQSLVERAMRAMARHKAGDLSGAEEDYRAVVGQVQHIGLYAGFGALLLQTRRRDEAVRWLRRTLALDPARDAAIENLGVLLHERGDRGAAEMWLRRQLALSPNSPSAIANLGIVLTATGRLSEAIASLSAACRKQPDNPDHRYNLAVAMDKADDRSGGLKVYRQALCLEPGHARALSNAALSANLMSLGGEALDLYRHLADVDPRSASVRYELGNLRLLAGDWEKAWEDCEARAHIPGLSPPIKWATRIKRWDGSPMPDGVLALTGEQGIGDVLTFCRFLPLAAARARQVVLQVHAPLVPLLRGQIANMTVQPFGDVIHADAALPLLSLPKVLGVTPLTLPRQPYLSAPPDRIEYWRAKLSGGEQRSFGLAWAGNPDYLHDRLRSPRLGPVRRLLDTPGWRPVLLQVGAGRKDLDQVSLPPHVLDLGEQMRDFADTAAIIASLDLVITSETSLAHLAGAMGKKTCMMGWLQADWRWMPGPEGELLWYPATRMFRQSAFHQWAEVVDRIQQVLTDFSQETWNTVP</sequence>
<dbReference type="Gene3D" id="1.25.40.10">
    <property type="entry name" value="Tetratricopeptide repeat domain"/>
    <property type="match status" value="2"/>
</dbReference>
<dbReference type="Pfam" id="PF13432">
    <property type="entry name" value="TPR_16"/>
    <property type="match status" value="1"/>
</dbReference>
<keyword evidence="2 3" id="KW-0802">TPR repeat</keyword>
<evidence type="ECO:0000313" key="4">
    <source>
        <dbReference type="EMBL" id="KAA0597832.1"/>
    </source>
</evidence>
<dbReference type="SUPFAM" id="SSF48452">
    <property type="entry name" value="TPR-like"/>
    <property type="match status" value="1"/>
</dbReference>
<dbReference type="Proteomes" id="UP000324927">
    <property type="component" value="Unassembled WGS sequence"/>
</dbReference>
<feature type="repeat" description="TPR" evidence="3">
    <location>
        <begin position="144"/>
        <end position="177"/>
    </location>
</feature>
<comment type="caution">
    <text evidence="4">The sequence shown here is derived from an EMBL/GenBank/DDBJ whole genome shotgun (WGS) entry which is preliminary data.</text>
</comment>
<keyword evidence="1" id="KW-0677">Repeat</keyword>
<dbReference type="SMART" id="SM00028">
    <property type="entry name" value="TPR"/>
    <property type="match status" value="6"/>
</dbReference>
<dbReference type="PANTHER" id="PTHR44227">
    <property type="match status" value="1"/>
</dbReference>
<accession>A0A5A9GVP0</accession>
<keyword evidence="5" id="KW-1185">Reference proteome</keyword>
<evidence type="ECO:0000256" key="2">
    <source>
        <dbReference type="ARBA" id="ARBA00022803"/>
    </source>
</evidence>
<dbReference type="PANTHER" id="PTHR44227:SF3">
    <property type="entry name" value="PROTEIN O-MANNOSYL-TRANSFERASE TMTC4"/>
    <property type="match status" value="1"/>
</dbReference>
<dbReference type="InterPro" id="IPR019734">
    <property type="entry name" value="TPR_rpt"/>
</dbReference>
<reference evidence="4 5" key="1">
    <citation type="submission" date="2019-08" db="EMBL/GenBank/DDBJ databases">
        <authorList>
            <person name="Grouzdev D."/>
            <person name="Tikhonova E."/>
            <person name="Kravchenko I."/>
        </authorList>
    </citation>
    <scope>NUCLEOTIDE SEQUENCE [LARGE SCALE GENOMIC DNA]</scope>
    <source>
        <strain evidence="4 5">59b</strain>
    </source>
</reference>
<dbReference type="Pfam" id="PF13414">
    <property type="entry name" value="TPR_11"/>
    <property type="match status" value="1"/>
</dbReference>
<evidence type="ECO:0000256" key="3">
    <source>
        <dbReference type="PROSITE-ProRule" id="PRU00339"/>
    </source>
</evidence>